<dbReference type="KEGG" id="msl:Msil_2377"/>
<dbReference type="RefSeq" id="WP_012591376.1">
    <property type="nucleotide sequence ID" value="NC_011666.1"/>
</dbReference>
<gene>
    <name evidence="1" type="ordered locus">Msil_2377</name>
</gene>
<dbReference type="OrthoDB" id="9822253at2"/>
<name>B8EII8_METSB</name>
<dbReference type="AlphaFoldDB" id="B8EII8"/>
<evidence type="ECO:0000313" key="1">
    <source>
        <dbReference type="EMBL" id="ACK51307.1"/>
    </source>
</evidence>
<dbReference type="Proteomes" id="UP000002257">
    <property type="component" value="Chromosome"/>
</dbReference>
<organism evidence="1 2">
    <name type="scientific">Methylocella silvestris (strain DSM 15510 / CIP 108128 / LMG 27833 / NCIMB 13906 / BL2)</name>
    <dbReference type="NCBI Taxonomy" id="395965"/>
    <lineage>
        <taxon>Bacteria</taxon>
        <taxon>Pseudomonadati</taxon>
        <taxon>Pseudomonadota</taxon>
        <taxon>Alphaproteobacteria</taxon>
        <taxon>Hyphomicrobiales</taxon>
        <taxon>Beijerinckiaceae</taxon>
        <taxon>Methylocella</taxon>
    </lineage>
</organism>
<dbReference type="HOGENOM" id="CLU_1553494_0_0_5"/>
<proteinExistence type="predicted"/>
<sequence>MSRVTFRISGYAGYSVACGDQSKTRIVFAVFDDEETKLAWYLFSSLKGQCAKDAATTPKKFGHHDVPAFNHHTFEKKIGLDGLISRPAGSTATLKMDVTDRHINCNFSDLKTAAGETVEFTATIQTDSKPSDGGKDIKGTMYFLELVDFSKKAFKLGPQEKKSQSSITGPVK</sequence>
<dbReference type="STRING" id="395965.Msil_2377"/>
<keyword evidence="2" id="KW-1185">Reference proteome</keyword>
<protein>
    <submittedName>
        <fullName evidence="1">Uncharacterized protein</fullName>
    </submittedName>
</protein>
<evidence type="ECO:0000313" key="2">
    <source>
        <dbReference type="Proteomes" id="UP000002257"/>
    </source>
</evidence>
<dbReference type="EMBL" id="CP001280">
    <property type="protein sequence ID" value="ACK51307.1"/>
    <property type="molecule type" value="Genomic_DNA"/>
</dbReference>
<accession>B8EII8</accession>
<reference evidence="1 2" key="1">
    <citation type="journal article" date="2010" name="J. Bacteriol.">
        <title>Complete genome sequence of the aerobic facultative methanotroph Methylocella silvestris BL2.</title>
        <authorList>
            <person name="Chen Y."/>
            <person name="Crombie A."/>
            <person name="Rahman M.T."/>
            <person name="Dedysh S.N."/>
            <person name="Liesack W."/>
            <person name="Stott M.B."/>
            <person name="Alam M."/>
            <person name="Theisen A.R."/>
            <person name="Murrell J.C."/>
            <person name="Dunfield P.F."/>
        </authorList>
    </citation>
    <scope>NUCLEOTIDE SEQUENCE [LARGE SCALE GENOMIC DNA]</scope>
    <source>
        <strain evidence="2">DSM 15510 / CIP 108128 / LMG 27833 / NCIMB 13906 / BL2</strain>
    </source>
</reference>